<evidence type="ECO:0000256" key="1">
    <source>
        <dbReference type="ARBA" id="ARBA00010107"/>
    </source>
</evidence>
<dbReference type="CDD" id="cd04301">
    <property type="entry name" value="NAT_SF"/>
    <property type="match status" value="1"/>
</dbReference>
<evidence type="ECO:0000256" key="5">
    <source>
        <dbReference type="PIRSR" id="PIRSR602717-51"/>
    </source>
</evidence>
<keyword evidence="8" id="KW-1185">Reference proteome</keyword>
<dbReference type="EMBL" id="OC861625">
    <property type="protein sequence ID" value="CAD7629584.1"/>
    <property type="molecule type" value="Genomic_DNA"/>
</dbReference>
<dbReference type="InterPro" id="IPR016181">
    <property type="entry name" value="Acyl_CoA_acyltransferase"/>
</dbReference>
<keyword evidence="3" id="KW-0808">Transferase</keyword>
<dbReference type="GO" id="GO:0006355">
    <property type="term" value="P:regulation of DNA-templated transcription"/>
    <property type="evidence" value="ECO:0007669"/>
    <property type="project" value="InterPro"/>
</dbReference>
<keyword evidence="4" id="KW-0007">Acetylation</keyword>
<dbReference type="GO" id="GO:0004402">
    <property type="term" value="F:histone acetyltransferase activity"/>
    <property type="evidence" value="ECO:0007669"/>
    <property type="project" value="InterPro"/>
</dbReference>
<evidence type="ECO:0000256" key="3">
    <source>
        <dbReference type="ARBA" id="ARBA00022679"/>
    </source>
</evidence>
<evidence type="ECO:0000313" key="8">
    <source>
        <dbReference type="Proteomes" id="UP000759131"/>
    </source>
</evidence>
<dbReference type="InterPro" id="IPR002717">
    <property type="entry name" value="HAT_MYST-type"/>
</dbReference>
<reference evidence="7" key="1">
    <citation type="submission" date="2020-11" db="EMBL/GenBank/DDBJ databases">
        <authorList>
            <person name="Tran Van P."/>
        </authorList>
    </citation>
    <scope>NUCLEOTIDE SEQUENCE</scope>
</reference>
<dbReference type="OrthoDB" id="787137at2759"/>
<dbReference type="InterPro" id="IPR036388">
    <property type="entry name" value="WH-like_DNA-bd_sf"/>
</dbReference>
<evidence type="ECO:0000256" key="4">
    <source>
        <dbReference type="ARBA" id="ARBA00022990"/>
    </source>
</evidence>
<dbReference type="Pfam" id="PF01853">
    <property type="entry name" value="MOZ_SAS"/>
    <property type="match status" value="1"/>
</dbReference>
<dbReference type="AlphaFoldDB" id="A0A7R9KWT9"/>
<comment type="similarity">
    <text evidence="1">Belongs to the MYST (SAS/MOZ) family.</text>
</comment>
<organism evidence="7">
    <name type="scientific">Medioppia subpectinata</name>
    <dbReference type="NCBI Taxonomy" id="1979941"/>
    <lineage>
        <taxon>Eukaryota</taxon>
        <taxon>Metazoa</taxon>
        <taxon>Ecdysozoa</taxon>
        <taxon>Arthropoda</taxon>
        <taxon>Chelicerata</taxon>
        <taxon>Arachnida</taxon>
        <taxon>Acari</taxon>
        <taxon>Acariformes</taxon>
        <taxon>Sarcoptiformes</taxon>
        <taxon>Oribatida</taxon>
        <taxon>Brachypylina</taxon>
        <taxon>Oppioidea</taxon>
        <taxon>Oppiidae</taxon>
        <taxon>Medioppia</taxon>
    </lineage>
</organism>
<sequence>MMEKVDIRNESVDRPDGYKIVGYFSKEKVSEQGYNLACILTLPSEQRKGYGKVLIDFSYMLSKKENLISGPEKPLSDLGLLSYRAYWLEIILSEIRESNKINIKEMSNKTHISEDDIIGTLLANKMIKFHQDNLLILLDCKLKKKLEMGRKHRKL</sequence>
<name>A0A7R9KWT9_9ACAR</name>
<feature type="domain" description="MYST-type HAT" evidence="6">
    <location>
        <begin position="1"/>
        <end position="155"/>
    </location>
</feature>
<protein>
    <recommendedName>
        <fullName evidence="2">histone acetyltransferase</fullName>
        <ecNumber evidence="2">2.3.1.48</ecNumber>
    </recommendedName>
</protein>
<feature type="active site" description="Proton donor/acceptor" evidence="5">
    <location>
        <position position="72"/>
    </location>
</feature>
<dbReference type="PANTHER" id="PTHR10615">
    <property type="entry name" value="HISTONE ACETYLTRANSFERASE"/>
    <property type="match status" value="1"/>
</dbReference>
<gene>
    <name evidence="7" type="ORF">OSB1V03_LOCUS9999</name>
</gene>
<accession>A0A7R9KWT9</accession>
<dbReference type="SUPFAM" id="SSF55729">
    <property type="entry name" value="Acyl-CoA N-acyltransferases (Nat)"/>
    <property type="match status" value="1"/>
</dbReference>
<evidence type="ECO:0000256" key="2">
    <source>
        <dbReference type="ARBA" id="ARBA00013184"/>
    </source>
</evidence>
<dbReference type="InterPro" id="IPR050603">
    <property type="entry name" value="MYST_HAT"/>
</dbReference>
<dbReference type="Gene3D" id="3.40.630.30">
    <property type="match status" value="1"/>
</dbReference>
<evidence type="ECO:0000259" key="6">
    <source>
        <dbReference type="PROSITE" id="PS51726"/>
    </source>
</evidence>
<dbReference type="PROSITE" id="PS51726">
    <property type="entry name" value="MYST_HAT"/>
    <property type="match status" value="1"/>
</dbReference>
<dbReference type="EMBL" id="CAJPIZ010007050">
    <property type="protein sequence ID" value="CAG2110014.1"/>
    <property type="molecule type" value="Genomic_DNA"/>
</dbReference>
<evidence type="ECO:0000313" key="7">
    <source>
        <dbReference type="EMBL" id="CAD7629584.1"/>
    </source>
</evidence>
<dbReference type="Gene3D" id="1.10.10.10">
    <property type="entry name" value="Winged helix-like DNA-binding domain superfamily/Winged helix DNA-binding domain"/>
    <property type="match status" value="1"/>
</dbReference>
<dbReference type="Proteomes" id="UP000759131">
    <property type="component" value="Unassembled WGS sequence"/>
</dbReference>
<proteinExistence type="inferred from homology"/>
<dbReference type="EC" id="2.3.1.48" evidence="2"/>